<feature type="region of interest" description="Disordered" evidence="1">
    <location>
        <begin position="61"/>
        <end position="147"/>
    </location>
</feature>
<dbReference type="EMBL" id="GL732570">
    <property type="protein sequence ID" value="EFX76080.1"/>
    <property type="molecule type" value="Genomic_DNA"/>
</dbReference>
<dbReference type="Proteomes" id="UP000000305">
    <property type="component" value="Unassembled WGS sequence"/>
</dbReference>
<gene>
    <name evidence="2" type="ORF">DAPPUDRAFT_249289</name>
</gene>
<dbReference type="InParanoid" id="E9GWC4"/>
<feature type="compositionally biased region" description="Basic and acidic residues" evidence="1">
    <location>
        <begin position="120"/>
        <end position="129"/>
    </location>
</feature>
<evidence type="ECO:0000313" key="3">
    <source>
        <dbReference type="Proteomes" id="UP000000305"/>
    </source>
</evidence>
<proteinExistence type="predicted"/>
<reference evidence="2 3" key="1">
    <citation type="journal article" date="2011" name="Science">
        <title>The ecoresponsive genome of Daphnia pulex.</title>
        <authorList>
            <person name="Colbourne J.K."/>
            <person name="Pfrender M.E."/>
            <person name="Gilbert D."/>
            <person name="Thomas W.K."/>
            <person name="Tucker A."/>
            <person name="Oakley T.H."/>
            <person name="Tokishita S."/>
            <person name="Aerts A."/>
            <person name="Arnold G.J."/>
            <person name="Basu M.K."/>
            <person name="Bauer D.J."/>
            <person name="Caceres C.E."/>
            <person name="Carmel L."/>
            <person name="Casola C."/>
            <person name="Choi J.H."/>
            <person name="Detter J.C."/>
            <person name="Dong Q."/>
            <person name="Dusheyko S."/>
            <person name="Eads B.D."/>
            <person name="Frohlich T."/>
            <person name="Geiler-Samerotte K.A."/>
            <person name="Gerlach D."/>
            <person name="Hatcher P."/>
            <person name="Jogdeo S."/>
            <person name="Krijgsveld J."/>
            <person name="Kriventseva E.V."/>
            <person name="Kultz D."/>
            <person name="Laforsch C."/>
            <person name="Lindquist E."/>
            <person name="Lopez J."/>
            <person name="Manak J.R."/>
            <person name="Muller J."/>
            <person name="Pangilinan J."/>
            <person name="Patwardhan R.P."/>
            <person name="Pitluck S."/>
            <person name="Pritham E.J."/>
            <person name="Rechtsteiner A."/>
            <person name="Rho M."/>
            <person name="Rogozin I.B."/>
            <person name="Sakarya O."/>
            <person name="Salamov A."/>
            <person name="Schaack S."/>
            <person name="Shapiro H."/>
            <person name="Shiga Y."/>
            <person name="Skalitzky C."/>
            <person name="Smith Z."/>
            <person name="Souvorov A."/>
            <person name="Sung W."/>
            <person name="Tang Z."/>
            <person name="Tsuchiya D."/>
            <person name="Tu H."/>
            <person name="Vos H."/>
            <person name="Wang M."/>
            <person name="Wolf Y.I."/>
            <person name="Yamagata H."/>
            <person name="Yamada T."/>
            <person name="Ye Y."/>
            <person name="Shaw J.R."/>
            <person name="Andrews J."/>
            <person name="Crease T.J."/>
            <person name="Tang H."/>
            <person name="Lucas S.M."/>
            <person name="Robertson H.M."/>
            <person name="Bork P."/>
            <person name="Koonin E.V."/>
            <person name="Zdobnov E.M."/>
            <person name="Grigoriev I.V."/>
            <person name="Lynch M."/>
            <person name="Boore J.L."/>
        </authorList>
    </citation>
    <scope>NUCLEOTIDE SEQUENCE [LARGE SCALE GENOMIC DNA]</scope>
</reference>
<keyword evidence="3" id="KW-1185">Reference proteome</keyword>
<organism evidence="2 3">
    <name type="scientific">Daphnia pulex</name>
    <name type="common">Water flea</name>
    <dbReference type="NCBI Taxonomy" id="6669"/>
    <lineage>
        <taxon>Eukaryota</taxon>
        <taxon>Metazoa</taxon>
        <taxon>Ecdysozoa</taxon>
        <taxon>Arthropoda</taxon>
        <taxon>Crustacea</taxon>
        <taxon>Branchiopoda</taxon>
        <taxon>Diplostraca</taxon>
        <taxon>Cladocera</taxon>
        <taxon>Anomopoda</taxon>
        <taxon>Daphniidae</taxon>
        <taxon>Daphnia</taxon>
    </lineage>
</organism>
<evidence type="ECO:0000313" key="2">
    <source>
        <dbReference type="EMBL" id="EFX76080.1"/>
    </source>
</evidence>
<name>E9GWC4_DAPPU</name>
<feature type="compositionally biased region" description="Acidic residues" evidence="1">
    <location>
        <begin position="65"/>
        <end position="99"/>
    </location>
</feature>
<dbReference type="KEGG" id="dpx:DAPPUDRAFT_249289"/>
<feature type="compositionally biased region" description="Acidic residues" evidence="1">
    <location>
        <begin position="130"/>
        <end position="147"/>
    </location>
</feature>
<dbReference type="HOGENOM" id="CLU_148239_0_0_1"/>
<sequence length="147" mass="17039">MENTEEVIRHGKVNVVQGVRPGSYNKRCNRPVQISKKRFYIVTHVMTEIIAIPMKKYQILHGKDEEGEDEEGEGKDGDGEDEEEEGKEEEGEDEQEEGGWDPAIDRIDGSQIWFEDDEEKDYHEERNVEGDDEETVLLDQNEEERGI</sequence>
<evidence type="ECO:0000256" key="1">
    <source>
        <dbReference type="SAM" id="MobiDB-lite"/>
    </source>
</evidence>
<accession>E9GWC4</accession>
<protein>
    <submittedName>
        <fullName evidence="2">Uncharacterized protein</fullName>
    </submittedName>
</protein>
<dbReference type="AlphaFoldDB" id="E9GWC4"/>